<keyword evidence="1" id="KW-0812">Transmembrane</keyword>
<dbReference type="EMBL" id="JAFMYW010000007">
    <property type="protein sequence ID" value="MBO0951204.1"/>
    <property type="molecule type" value="Genomic_DNA"/>
</dbReference>
<dbReference type="InterPro" id="IPR024408">
    <property type="entry name" value="Muramidase"/>
</dbReference>
<keyword evidence="4" id="KW-1185">Reference proteome</keyword>
<evidence type="ECO:0000259" key="2">
    <source>
        <dbReference type="Pfam" id="PF11860"/>
    </source>
</evidence>
<comment type="caution">
    <text evidence="3">The sequence shown here is derived from an EMBL/GenBank/DDBJ whole genome shotgun (WGS) entry which is preliminary data.</text>
</comment>
<evidence type="ECO:0000256" key="1">
    <source>
        <dbReference type="SAM" id="Phobius"/>
    </source>
</evidence>
<dbReference type="Pfam" id="PF11860">
    <property type="entry name" value="Muramidase"/>
    <property type="match status" value="2"/>
</dbReference>
<organism evidence="3 4">
    <name type="scientific">Fibrella forsythiae</name>
    <dbReference type="NCBI Taxonomy" id="2817061"/>
    <lineage>
        <taxon>Bacteria</taxon>
        <taxon>Pseudomonadati</taxon>
        <taxon>Bacteroidota</taxon>
        <taxon>Cytophagia</taxon>
        <taxon>Cytophagales</taxon>
        <taxon>Spirosomataceae</taxon>
        <taxon>Fibrella</taxon>
    </lineage>
</organism>
<feature type="domain" description="N-acetylmuramidase" evidence="2">
    <location>
        <begin position="20"/>
        <end position="57"/>
    </location>
</feature>
<accession>A0ABS3JMH0</accession>
<keyword evidence="1" id="KW-1133">Transmembrane helix</keyword>
<name>A0ABS3JMH0_9BACT</name>
<protein>
    <submittedName>
        <fullName evidence="3">N-acetylmuramidase family protein</fullName>
    </submittedName>
</protein>
<proteinExistence type="predicted"/>
<evidence type="ECO:0000313" key="3">
    <source>
        <dbReference type="EMBL" id="MBO0951204.1"/>
    </source>
</evidence>
<keyword evidence="1" id="KW-0472">Membrane</keyword>
<sequence>MPAKLTNNDLIAAASRLGCEVAAIRAVDEVESNGNGFDSAGRPTIRFETAWFRTYTGVTVSGSSRDSFNKAFAINPTAAMTSTSWGRYQVMGFNYKLVGYSSVNEFVDAMRESEQKHLAAFLTFVEKKSLVTAIRTRSWAAFAYKYNGANYAEGKYHIKLATAYAKYSKEVILPEALNDPVVIKKKVLSTELIIGIILLLVFGAGYYLYFSGRSTDVLRYIRLRTSGLFRRQQLA</sequence>
<reference evidence="3 4" key="1">
    <citation type="submission" date="2021-03" db="EMBL/GenBank/DDBJ databases">
        <title>Fibrella sp. HMF5405 genome sequencing and assembly.</title>
        <authorList>
            <person name="Kang H."/>
            <person name="Kim H."/>
            <person name="Bae S."/>
            <person name="Joh K."/>
        </authorList>
    </citation>
    <scope>NUCLEOTIDE SEQUENCE [LARGE SCALE GENOMIC DNA]</scope>
    <source>
        <strain evidence="3 4">HMF5405</strain>
    </source>
</reference>
<gene>
    <name evidence="3" type="ORF">J2I46_21645</name>
</gene>
<feature type="transmembrane region" description="Helical" evidence="1">
    <location>
        <begin position="192"/>
        <end position="210"/>
    </location>
</feature>
<dbReference type="Proteomes" id="UP000664628">
    <property type="component" value="Unassembled WGS sequence"/>
</dbReference>
<evidence type="ECO:0000313" key="4">
    <source>
        <dbReference type="Proteomes" id="UP000664628"/>
    </source>
</evidence>
<dbReference type="RefSeq" id="WP_207331159.1">
    <property type="nucleotide sequence ID" value="NZ_JAFMYW010000007.1"/>
</dbReference>
<feature type="domain" description="N-acetylmuramidase" evidence="2">
    <location>
        <begin position="67"/>
        <end position="167"/>
    </location>
</feature>